<keyword evidence="3" id="KW-1185">Reference proteome</keyword>
<feature type="transmembrane region" description="Helical" evidence="1">
    <location>
        <begin position="281"/>
        <end position="302"/>
    </location>
</feature>
<evidence type="ECO:0000256" key="1">
    <source>
        <dbReference type="SAM" id="Phobius"/>
    </source>
</evidence>
<keyword evidence="1" id="KW-0812">Transmembrane</keyword>
<organism evidence="2 3">
    <name type="scientific">Sphingobacterium bovistauri</name>
    <dbReference type="NCBI Taxonomy" id="2781959"/>
    <lineage>
        <taxon>Bacteria</taxon>
        <taxon>Pseudomonadati</taxon>
        <taxon>Bacteroidota</taxon>
        <taxon>Sphingobacteriia</taxon>
        <taxon>Sphingobacteriales</taxon>
        <taxon>Sphingobacteriaceae</taxon>
        <taxon>Sphingobacterium</taxon>
    </lineage>
</organism>
<evidence type="ECO:0000313" key="3">
    <source>
        <dbReference type="Proteomes" id="UP001165302"/>
    </source>
</evidence>
<feature type="transmembrane region" description="Helical" evidence="1">
    <location>
        <begin position="103"/>
        <end position="130"/>
    </location>
</feature>
<feature type="transmembrane region" description="Helical" evidence="1">
    <location>
        <begin position="174"/>
        <end position="193"/>
    </location>
</feature>
<keyword evidence="1" id="KW-0472">Membrane</keyword>
<feature type="transmembrane region" description="Helical" evidence="1">
    <location>
        <begin position="379"/>
        <end position="402"/>
    </location>
</feature>
<feature type="transmembrane region" description="Helical" evidence="1">
    <location>
        <begin position="423"/>
        <end position="442"/>
    </location>
</feature>
<feature type="transmembrane region" description="Helical" evidence="1">
    <location>
        <begin position="142"/>
        <end position="162"/>
    </location>
</feature>
<dbReference type="InterPro" id="IPR043742">
    <property type="entry name" value="DUF5687"/>
</dbReference>
<feature type="transmembrane region" description="Helical" evidence="1">
    <location>
        <begin position="23"/>
        <end position="49"/>
    </location>
</feature>
<reference evidence="2" key="1">
    <citation type="submission" date="2020-10" db="EMBL/GenBank/DDBJ databases">
        <authorList>
            <person name="Lu T."/>
            <person name="Wang Q."/>
            <person name="Han X."/>
        </authorList>
    </citation>
    <scope>NUCLEOTIDE SEQUENCE</scope>
    <source>
        <strain evidence="2">WQ 366</strain>
    </source>
</reference>
<dbReference type="Pfam" id="PF18940">
    <property type="entry name" value="DUF5687"/>
    <property type="match status" value="1"/>
</dbReference>
<name>A0ABS7Z908_9SPHI</name>
<dbReference type="Proteomes" id="UP001165302">
    <property type="component" value="Unassembled WGS sequence"/>
</dbReference>
<keyword evidence="1" id="KW-1133">Transmembrane helix</keyword>
<dbReference type="EMBL" id="JADEYP010000040">
    <property type="protein sequence ID" value="MCA5006635.1"/>
    <property type="molecule type" value="Genomic_DNA"/>
</dbReference>
<feature type="transmembrane region" description="Helical" evidence="1">
    <location>
        <begin position="454"/>
        <end position="479"/>
    </location>
</feature>
<comment type="caution">
    <text evidence="2">The sequence shown here is derived from an EMBL/GenBank/DDBJ whole genome shotgun (WGS) entry which is preliminary data.</text>
</comment>
<protein>
    <recommendedName>
        <fullName evidence="4">ABC-2 type transport system permease protein</fullName>
    </recommendedName>
</protein>
<feature type="transmembrane region" description="Helical" evidence="1">
    <location>
        <begin position="61"/>
        <end position="82"/>
    </location>
</feature>
<proteinExistence type="predicted"/>
<evidence type="ECO:0000313" key="2">
    <source>
        <dbReference type="EMBL" id="MCA5006635.1"/>
    </source>
</evidence>
<evidence type="ECO:0008006" key="4">
    <source>
        <dbReference type="Google" id="ProtNLM"/>
    </source>
</evidence>
<sequence>MFLNLLKLEWKSFFRSANAGKSIAIKLFMGFIGLYFLIVFLLLGIGLYAASEKLFPNEEPILIINNYLLYWLAFEFCLRFLLQNLPVIKIKPLLTQRISKSRIVHVLLFKSVFSFYNILALAVAIPFAIVNLNNSSYSFLALFGWLLGLLGFVFTLNFFNLWVQRRFSTNLKALVPFVLLCTVLVVLEHYSIFSVSELFGGFFDLVLAYPILGALPVVLVILSYWLSFRDIKSNLYLDSYLDSKQKTYQASDLSWTNRFGDLSPFIQLDLKLLWRNKRAKTAVYVSLGFLAYGLMFYTNPMYANSSMLIFVGIFMTGIFIINFGQFIPAWDSSYFPLLQTRPITMKTYLEAKAMLMYISILILTVLSTAYIYFGSEIVYINVACAIYNAGINVPILLCFGAFNKKYIDLSNGNMFNYQGIGAAQWLVGLPIIIIPLVIWFVVKTFGDQNTANLVLIGIGLIGLILRKVIINGLVELYLANRFKMLEGFKQRG</sequence>
<feature type="transmembrane region" description="Helical" evidence="1">
    <location>
        <begin position="308"/>
        <end position="330"/>
    </location>
</feature>
<gene>
    <name evidence="2" type="ORF">IPZ78_15955</name>
</gene>
<feature type="transmembrane region" description="Helical" evidence="1">
    <location>
        <begin position="205"/>
        <end position="226"/>
    </location>
</feature>
<accession>A0ABS7Z908</accession>
<dbReference type="RefSeq" id="WP_225554994.1">
    <property type="nucleotide sequence ID" value="NZ_JADEYP010000040.1"/>
</dbReference>
<feature type="transmembrane region" description="Helical" evidence="1">
    <location>
        <begin position="351"/>
        <end position="373"/>
    </location>
</feature>